<reference evidence="2 3" key="1">
    <citation type="submission" date="2013-09" db="EMBL/GenBank/DDBJ databases">
        <title>Genome sequencing of Phaeobacter antarcticus sp. nov. SM1211.</title>
        <authorList>
            <person name="Zhang X.-Y."/>
            <person name="Liu C."/>
            <person name="Chen X.-L."/>
            <person name="Xie B.-B."/>
            <person name="Qin Q.-L."/>
            <person name="Rong J.-C."/>
            <person name="Zhang Y.-Z."/>
        </authorList>
    </citation>
    <scope>NUCLEOTIDE SEQUENCE [LARGE SCALE GENOMIC DNA]</scope>
    <source>
        <strain evidence="2 3">SM1211</strain>
    </source>
</reference>
<keyword evidence="3" id="KW-1185">Reference proteome</keyword>
<dbReference type="AlphaFoldDB" id="A0A2G8RBY9"/>
<dbReference type="SUPFAM" id="SSF53254">
    <property type="entry name" value="Phosphoglycerate mutase-like"/>
    <property type="match status" value="1"/>
</dbReference>
<dbReference type="Gene3D" id="3.40.50.1240">
    <property type="entry name" value="Phosphoglycerate mutase-like"/>
    <property type="match status" value="1"/>
</dbReference>
<evidence type="ECO:0008006" key="4">
    <source>
        <dbReference type="Google" id="ProtNLM"/>
    </source>
</evidence>
<evidence type="ECO:0000313" key="2">
    <source>
        <dbReference type="EMBL" id="PIL19057.1"/>
    </source>
</evidence>
<organism evidence="2 3">
    <name type="scientific">Puniceibacterium antarcticum</name>
    <dbReference type="NCBI Taxonomy" id="1206336"/>
    <lineage>
        <taxon>Bacteria</taxon>
        <taxon>Pseudomonadati</taxon>
        <taxon>Pseudomonadota</taxon>
        <taxon>Alphaproteobacteria</taxon>
        <taxon>Rhodobacterales</taxon>
        <taxon>Paracoccaceae</taxon>
        <taxon>Puniceibacterium</taxon>
    </lineage>
</organism>
<gene>
    <name evidence="2" type="ORF">P775_16575</name>
</gene>
<dbReference type="EMBL" id="AWWI01000115">
    <property type="protein sequence ID" value="PIL19057.1"/>
    <property type="molecule type" value="Genomic_DNA"/>
</dbReference>
<sequence>MILNAMTAQLWRLLLVACLMWPGVARANDWDALEQPGAFALMRHEQAPGIGDPADFTLGDCTTQRNLDASGRAQAQQIGAAFRDRGIGFDAVLTSQWCRCRDTAMLLDLGPVSEAPVFNSFFRDAAARLSQTEAARAELAARSGRILVVTHQVNITALTGQNTRSGEMLVVRADPDTDGFEVLGSILIAP</sequence>
<comment type="caution">
    <text evidence="2">The sequence shown here is derived from an EMBL/GenBank/DDBJ whole genome shotgun (WGS) entry which is preliminary data.</text>
</comment>
<dbReference type="Proteomes" id="UP000231259">
    <property type="component" value="Unassembled WGS sequence"/>
</dbReference>
<feature type="chain" id="PRO_5013721919" description="Phosphoglycerate mutase" evidence="1">
    <location>
        <begin position="28"/>
        <end position="190"/>
    </location>
</feature>
<evidence type="ECO:0000313" key="3">
    <source>
        <dbReference type="Proteomes" id="UP000231259"/>
    </source>
</evidence>
<keyword evidence="1" id="KW-0732">Signal</keyword>
<accession>A0A2G8RBY9</accession>
<name>A0A2G8RBY9_9RHOB</name>
<dbReference type="RefSeq" id="WP_245875718.1">
    <property type="nucleotide sequence ID" value="NZ_AWWI01000115.1"/>
</dbReference>
<dbReference type="Pfam" id="PF00300">
    <property type="entry name" value="His_Phos_1"/>
    <property type="match status" value="1"/>
</dbReference>
<feature type="signal peptide" evidence="1">
    <location>
        <begin position="1"/>
        <end position="27"/>
    </location>
</feature>
<dbReference type="InterPro" id="IPR029033">
    <property type="entry name" value="His_PPase_superfam"/>
</dbReference>
<dbReference type="InterPro" id="IPR013078">
    <property type="entry name" value="His_Pase_superF_clade-1"/>
</dbReference>
<dbReference type="CDD" id="cd07040">
    <property type="entry name" value="HP"/>
    <property type="match status" value="1"/>
</dbReference>
<protein>
    <recommendedName>
        <fullName evidence="4">Phosphoglycerate mutase</fullName>
    </recommendedName>
</protein>
<proteinExistence type="predicted"/>
<evidence type="ECO:0000256" key="1">
    <source>
        <dbReference type="SAM" id="SignalP"/>
    </source>
</evidence>